<dbReference type="SUPFAM" id="SSF55729">
    <property type="entry name" value="Acyl-CoA N-acyltransferases (Nat)"/>
    <property type="match status" value="1"/>
</dbReference>
<dbReference type="AlphaFoldDB" id="A0AA86PR96"/>
<dbReference type="InterPro" id="IPR051646">
    <property type="entry name" value="NatB_acetyltransferase_subunit"/>
</dbReference>
<dbReference type="GO" id="GO:0031416">
    <property type="term" value="C:NatB complex"/>
    <property type="evidence" value="ECO:0007669"/>
    <property type="project" value="TreeGrafter"/>
</dbReference>
<sequence>MSFDRPLDLYDFYNSGNVNQDPFTASFSPDFYCDYLAHFPEQCFVQDQFSRIQGYMIGKDEASNADYHIHVSAVTVAPEFRRQNVSKKLMKQLETVGDVFKCNFCDLFVRQTNDAANAFYSKLGYIVFRIVKEYYVGQEDAFDRRKPLRNDAEKKSVANAGRAIKQWVDYEW</sequence>
<evidence type="ECO:0000313" key="4">
    <source>
        <dbReference type="EMBL" id="CAI9944206.1"/>
    </source>
</evidence>
<dbReference type="InterPro" id="IPR000182">
    <property type="entry name" value="GNAT_dom"/>
</dbReference>
<dbReference type="GO" id="GO:0004596">
    <property type="term" value="F:protein-N-terminal amino-acid acetyltransferase activity"/>
    <property type="evidence" value="ECO:0007669"/>
    <property type="project" value="TreeGrafter"/>
</dbReference>
<evidence type="ECO:0000256" key="1">
    <source>
        <dbReference type="ARBA" id="ARBA00022679"/>
    </source>
</evidence>
<evidence type="ECO:0000313" key="6">
    <source>
        <dbReference type="Proteomes" id="UP001642409"/>
    </source>
</evidence>
<dbReference type="Gene3D" id="3.40.630.30">
    <property type="match status" value="1"/>
</dbReference>
<accession>A0AA86PR96</accession>
<proteinExistence type="predicted"/>
<evidence type="ECO:0000256" key="2">
    <source>
        <dbReference type="ARBA" id="ARBA00023315"/>
    </source>
</evidence>
<dbReference type="PANTHER" id="PTHR45910">
    <property type="entry name" value="N-ALPHA-ACETYLTRANSFERASE 20"/>
    <property type="match status" value="1"/>
</dbReference>
<evidence type="ECO:0000259" key="3">
    <source>
        <dbReference type="PROSITE" id="PS51186"/>
    </source>
</evidence>
<dbReference type="InterPro" id="IPR016181">
    <property type="entry name" value="Acyl_CoA_acyltransferase"/>
</dbReference>
<protein>
    <submittedName>
        <fullName evidence="4">N-terminal acetyltransferase complex ARD1 subunit</fullName>
    </submittedName>
    <submittedName>
        <fullName evidence="5">N-terminal_acetyltransferase complex ARD1 subunit</fullName>
    </submittedName>
</protein>
<feature type="domain" description="N-acetyltransferase" evidence="3">
    <location>
        <begin position="2"/>
        <end position="149"/>
    </location>
</feature>
<dbReference type="CDD" id="cd04301">
    <property type="entry name" value="NAT_SF"/>
    <property type="match status" value="1"/>
</dbReference>
<dbReference type="EMBL" id="CATOUU010000722">
    <property type="protein sequence ID" value="CAI9944206.1"/>
    <property type="molecule type" value="Genomic_DNA"/>
</dbReference>
<dbReference type="Pfam" id="PF00583">
    <property type="entry name" value="Acetyltransf_1"/>
    <property type="match status" value="1"/>
</dbReference>
<dbReference type="Proteomes" id="UP001642409">
    <property type="component" value="Unassembled WGS sequence"/>
</dbReference>
<name>A0AA86PR96_9EUKA</name>
<dbReference type="PROSITE" id="PS51186">
    <property type="entry name" value="GNAT"/>
    <property type="match status" value="1"/>
</dbReference>
<gene>
    <name evidence="4" type="ORF">HINF_LOCUS31851</name>
    <name evidence="5" type="ORF">HINF_LOCUS39619</name>
</gene>
<dbReference type="PANTHER" id="PTHR45910:SF1">
    <property type="entry name" value="N-ALPHA-ACETYLTRANSFERASE 20"/>
    <property type="match status" value="1"/>
</dbReference>
<keyword evidence="1" id="KW-0808">Transferase</keyword>
<reference evidence="4" key="1">
    <citation type="submission" date="2023-06" db="EMBL/GenBank/DDBJ databases">
        <authorList>
            <person name="Kurt Z."/>
        </authorList>
    </citation>
    <scope>NUCLEOTIDE SEQUENCE</scope>
</reference>
<reference evidence="5 6" key="2">
    <citation type="submission" date="2024-07" db="EMBL/GenBank/DDBJ databases">
        <authorList>
            <person name="Akdeniz Z."/>
        </authorList>
    </citation>
    <scope>NUCLEOTIDE SEQUENCE [LARGE SCALE GENOMIC DNA]</scope>
</reference>
<keyword evidence="2" id="KW-0012">Acyltransferase</keyword>
<organism evidence="4">
    <name type="scientific">Hexamita inflata</name>
    <dbReference type="NCBI Taxonomy" id="28002"/>
    <lineage>
        <taxon>Eukaryota</taxon>
        <taxon>Metamonada</taxon>
        <taxon>Diplomonadida</taxon>
        <taxon>Hexamitidae</taxon>
        <taxon>Hexamitinae</taxon>
        <taxon>Hexamita</taxon>
    </lineage>
</organism>
<dbReference type="EMBL" id="CAXDID020000154">
    <property type="protein sequence ID" value="CAL6042499.1"/>
    <property type="molecule type" value="Genomic_DNA"/>
</dbReference>
<keyword evidence="6" id="KW-1185">Reference proteome</keyword>
<evidence type="ECO:0000313" key="5">
    <source>
        <dbReference type="EMBL" id="CAL6042499.1"/>
    </source>
</evidence>
<comment type="caution">
    <text evidence="4">The sequence shown here is derived from an EMBL/GenBank/DDBJ whole genome shotgun (WGS) entry which is preliminary data.</text>
</comment>